<protein>
    <submittedName>
        <fullName evidence="2">Uncharacterized protein</fullName>
    </submittedName>
</protein>
<organism evidence="2 3">
    <name type="scientific">Phyllosticta capitalensis</name>
    <dbReference type="NCBI Taxonomy" id="121624"/>
    <lineage>
        <taxon>Eukaryota</taxon>
        <taxon>Fungi</taxon>
        <taxon>Dikarya</taxon>
        <taxon>Ascomycota</taxon>
        <taxon>Pezizomycotina</taxon>
        <taxon>Dothideomycetes</taxon>
        <taxon>Dothideomycetes incertae sedis</taxon>
        <taxon>Botryosphaeriales</taxon>
        <taxon>Phyllostictaceae</taxon>
        <taxon>Phyllosticta</taxon>
    </lineage>
</organism>
<feature type="region of interest" description="Disordered" evidence="1">
    <location>
        <begin position="215"/>
        <end position="241"/>
    </location>
</feature>
<dbReference type="EMBL" id="JBBWRZ010000015">
    <property type="protein sequence ID" value="KAK8222634.1"/>
    <property type="molecule type" value="Genomic_DNA"/>
</dbReference>
<keyword evidence="3" id="KW-1185">Reference proteome</keyword>
<comment type="caution">
    <text evidence="2">The sequence shown here is derived from an EMBL/GenBank/DDBJ whole genome shotgun (WGS) entry which is preliminary data.</text>
</comment>
<sequence length="274" mass="30552">MPVKKTLQKAKSCFDFRRPEKKATPKFGYSIDPSPSITTFASDKAGLLESDGGVPTLTSTRSMDDSDVFVTPRTAPSTAITTPEKVVEQINEVMADVSPGYKRSLSKTQDVYLPPKVSRAAPSLPCLRPVSVFDMDWIEDDRASLRGDNTDHDAALGESLRMIVTQHNARDDNSRAHRNAHGNLTLFPPITPQTQHKPVILRSPDSEFDVHPAFRRGKKEARDAGRAPSKHEVKEEKKSRFKRLLRHVAGRDELKKRNEDVAAQGNSTFAYFRG</sequence>
<evidence type="ECO:0000313" key="3">
    <source>
        <dbReference type="Proteomes" id="UP001492380"/>
    </source>
</evidence>
<accession>A0ABR1Y9K3</accession>
<dbReference type="Proteomes" id="UP001492380">
    <property type="component" value="Unassembled WGS sequence"/>
</dbReference>
<feature type="compositionally biased region" description="Basic and acidic residues" evidence="1">
    <location>
        <begin position="220"/>
        <end position="238"/>
    </location>
</feature>
<feature type="region of interest" description="Disordered" evidence="1">
    <location>
        <begin position="51"/>
        <end position="70"/>
    </location>
</feature>
<evidence type="ECO:0000313" key="2">
    <source>
        <dbReference type="EMBL" id="KAK8222634.1"/>
    </source>
</evidence>
<name>A0ABR1Y9K3_9PEZI</name>
<gene>
    <name evidence="2" type="ORF">HDK90DRAFT_470943</name>
</gene>
<evidence type="ECO:0000256" key="1">
    <source>
        <dbReference type="SAM" id="MobiDB-lite"/>
    </source>
</evidence>
<proteinExistence type="predicted"/>
<reference evidence="2 3" key="1">
    <citation type="submission" date="2024-04" db="EMBL/GenBank/DDBJ databases">
        <title>Phyllosticta paracitricarpa is synonymous to the EU quarantine fungus P. citricarpa based on phylogenomic analyses.</title>
        <authorList>
            <consortium name="Lawrence Berkeley National Laboratory"/>
            <person name="Van Ingen-Buijs V.A."/>
            <person name="Van Westerhoven A.C."/>
            <person name="Haridas S."/>
            <person name="Skiadas P."/>
            <person name="Martin F."/>
            <person name="Groenewald J.Z."/>
            <person name="Crous P.W."/>
            <person name="Seidl M.F."/>
        </authorList>
    </citation>
    <scope>NUCLEOTIDE SEQUENCE [LARGE SCALE GENOMIC DNA]</scope>
    <source>
        <strain evidence="2 3">CBS 123374</strain>
    </source>
</reference>